<dbReference type="Proteomes" id="UP001177744">
    <property type="component" value="Unassembled WGS sequence"/>
</dbReference>
<accession>A0AA40LNF9</accession>
<keyword evidence="3" id="KW-1185">Reference proteome</keyword>
<comment type="caution">
    <text evidence="2">The sequence shown here is derived from an EMBL/GenBank/DDBJ whole genome shotgun (WGS) entry which is preliminary data.</text>
</comment>
<organism evidence="2 3">
    <name type="scientific">Cnephaeus nilssonii</name>
    <name type="common">Northern bat</name>
    <name type="synonym">Eptesicus nilssonii</name>
    <dbReference type="NCBI Taxonomy" id="3371016"/>
    <lineage>
        <taxon>Eukaryota</taxon>
        <taxon>Metazoa</taxon>
        <taxon>Chordata</taxon>
        <taxon>Craniata</taxon>
        <taxon>Vertebrata</taxon>
        <taxon>Euteleostomi</taxon>
        <taxon>Mammalia</taxon>
        <taxon>Eutheria</taxon>
        <taxon>Laurasiatheria</taxon>
        <taxon>Chiroptera</taxon>
        <taxon>Yangochiroptera</taxon>
        <taxon>Vespertilionidae</taxon>
        <taxon>Cnephaeus</taxon>
    </lineage>
</organism>
<gene>
    <name evidence="2" type="ORF">QTO34_020133</name>
</gene>
<feature type="region of interest" description="Disordered" evidence="1">
    <location>
        <begin position="1"/>
        <end position="22"/>
    </location>
</feature>
<evidence type="ECO:0000313" key="3">
    <source>
        <dbReference type="Proteomes" id="UP001177744"/>
    </source>
</evidence>
<proteinExistence type="predicted"/>
<reference evidence="2" key="1">
    <citation type="submission" date="2023-06" db="EMBL/GenBank/DDBJ databases">
        <title>Reference genome for the Northern bat (Eptesicus nilssonii), a most northern bat species.</title>
        <authorList>
            <person name="Laine V.N."/>
            <person name="Pulliainen A.T."/>
            <person name="Lilley T.M."/>
        </authorList>
    </citation>
    <scope>NUCLEOTIDE SEQUENCE</scope>
    <source>
        <strain evidence="2">BLF_Eptnil</strain>
        <tissue evidence="2">Kidney</tissue>
    </source>
</reference>
<dbReference type="InterPro" id="IPR023476">
    <property type="entry name" value="Pep_tRNA_hydro_II_dom_sf"/>
</dbReference>
<sequence>MHRVVLRPQMRTPPPPSKELAETLQKEQPENVATCIALCPYPKGEVHPYLNKFQLFNFLRVKHMFTLKLSLVKEKEEKEEDNK</sequence>
<evidence type="ECO:0000256" key="1">
    <source>
        <dbReference type="SAM" id="MobiDB-lite"/>
    </source>
</evidence>
<dbReference type="SUPFAM" id="SSF102462">
    <property type="entry name" value="Peptidyl-tRNA hydrolase II"/>
    <property type="match status" value="1"/>
</dbReference>
<protein>
    <submittedName>
        <fullName evidence="2">Uncharacterized protein</fullName>
    </submittedName>
</protein>
<name>A0AA40LNF9_CNENI</name>
<dbReference type="EMBL" id="JAULJE010000009">
    <property type="protein sequence ID" value="KAK1339450.1"/>
    <property type="molecule type" value="Genomic_DNA"/>
</dbReference>
<evidence type="ECO:0000313" key="2">
    <source>
        <dbReference type="EMBL" id="KAK1339450.1"/>
    </source>
</evidence>
<dbReference type="AlphaFoldDB" id="A0AA40LNF9"/>